<evidence type="ECO:0000313" key="2">
    <source>
        <dbReference type="EMBL" id="KKN19619.1"/>
    </source>
</evidence>
<dbReference type="AlphaFoldDB" id="A0A0F9NNX8"/>
<gene>
    <name evidence="2" type="ORF">LCGC14_0943920</name>
</gene>
<dbReference type="EMBL" id="LAZR01003318">
    <property type="protein sequence ID" value="KKN19619.1"/>
    <property type="molecule type" value="Genomic_DNA"/>
</dbReference>
<feature type="region of interest" description="Disordered" evidence="1">
    <location>
        <begin position="44"/>
        <end position="76"/>
    </location>
</feature>
<feature type="compositionally biased region" description="Basic and acidic residues" evidence="1">
    <location>
        <begin position="44"/>
        <end position="62"/>
    </location>
</feature>
<organism evidence="2">
    <name type="scientific">marine sediment metagenome</name>
    <dbReference type="NCBI Taxonomy" id="412755"/>
    <lineage>
        <taxon>unclassified sequences</taxon>
        <taxon>metagenomes</taxon>
        <taxon>ecological metagenomes</taxon>
    </lineage>
</organism>
<evidence type="ECO:0000256" key="1">
    <source>
        <dbReference type="SAM" id="MobiDB-lite"/>
    </source>
</evidence>
<protein>
    <submittedName>
        <fullName evidence="2">Uncharacterized protein</fullName>
    </submittedName>
</protein>
<name>A0A0F9NNX8_9ZZZZ</name>
<proteinExistence type="predicted"/>
<accession>A0A0F9NNX8</accession>
<sequence>MISIVNKLKNPIPKESPSINELTIYCQLKGDQLMGKKKMDEKAARRVQSHADKTGKNQDFKARAQRAANKNKKIVI</sequence>
<reference evidence="2" key="1">
    <citation type="journal article" date="2015" name="Nature">
        <title>Complex archaea that bridge the gap between prokaryotes and eukaryotes.</title>
        <authorList>
            <person name="Spang A."/>
            <person name="Saw J.H."/>
            <person name="Jorgensen S.L."/>
            <person name="Zaremba-Niedzwiedzka K."/>
            <person name="Martijn J."/>
            <person name="Lind A.E."/>
            <person name="van Eijk R."/>
            <person name="Schleper C."/>
            <person name="Guy L."/>
            <person name="Ettema T.J."/>
        </authorList>
    </citation>
    <scope>NUCLEOTIDE SEQUENCE</scope>
</reference>
<comment type="caution">
    <text evidence="2">The sequence shown here is derived from an EMBL/GenBank/DDBJ whole genome shotgun (WGS) entry which is preliminary data.</text>
</comment>